<comment type="subcellular location">
    <subcellularLocation>
        <location evidence="1">Cytoplasm</location>
    </subcellularLocation>
</comment>
<dbReference type="GO" id="GO:0005829">
    <property type="term" value="C:cytosol"/>
    <property type="evidence" value="ECO:0007669"/>
    <property type="project" value="TreeGrafter"/>
</dbReference>
<evidence type="ECO:0000256" key="1">
    <source>
        <dbReference type="ARBA" id="ARBA00004496"/>
    </source>
</evidence>
<dbReference type="GO" id="GO:1900376">
    <property type="term" value="P:regulation of secondary metabolite biosynthetic process"/>
    <property type="evidence" value="ECO:0007669"/>
    <property type="project" value="TreeGrafter"/>
</dbReference>
<evidence type="ECO:0000256" key="5">
    <source>
        <dbReference type="ARBA" id="ARBA00022491"/>
    </source>
</evidence>
<feature type="binding site" evidence="11">
    <location>
        <position position="138"/>
    </location>
    <ligand>
        <name>Zn(2+)</name>
        <dbReference type="ChEBI" id="CHEBI:29105"/>
    </ligand>
</feature>
<feature type="binding site" evidence="12">
    <location>
        <position position="92"/>
    </location>
    <ligand>
        <name>Fe cation</name>
        <dbReference type="ChEBI" id="CHEBI:24875"/>
    </ligand>
</feature>
<evidence type="ECO:0000256" key="12">
    <source>
        <dbReference type="PIRSR" id="PIRSR602481-2"/>
    </source>
</evidence>
<comment type="cofactor">
    <cofactor evidence="12">
        <name>Mn(2+)</name>
        <dbReference type="ChEBI" id="CHEBI:29035"/>
    </cofactor>
    <cofactor evidence="12">
        <name>Fe(2+)</name>
        <dbReference type="ChEBI" id="CHEBI:29033"/>
    </cofactor>
    <text evidence="12">Binds 1 Mn(2+) or Fe(2+) ion per subunit.</text>
</comment>
<keyword evidence="10" id="KW-0804">Transcription</keyword>
<dbReference type="Pfam" id="PF01475">
    <property type="entry name" value="FUR"/>
    <property type="match status" value="1"/>
</dbReference>
<keyword evidence="9" id="KW-0238">DNA-binding</keyword>
<evidence type="ECO:0000256" key="8">
    <source>
        <dbReference type="ARBA" id="ARBA00023015"/>
    </source>
</evidence>
<keyword evidence="6 11" id="KW-0479">Metal-binding</keyword>
<comment type="similarity">
    <text evidence="2">Belongs to the Fur family.</text>
</comment>
<dbReference type="SUPFAM" id="SSF46785">
    <property type="entry name" value="Winged helix' DNA-binding domain"/>
    <property type="match status" value="1"/>
</dbReference>
<feature type="binding site" evidence="11">
    <location>
        <position position="98"/>
    </location>
    <ligand>
        <name>Zn(2+)</name>
        <dbReference type="ChEBI" id="CHEBI:29105"/>
    </ligand>
</feature>
<keyword evidence="7 11" id="KW-0862">Zinc</keyword>
<keyword evidence="5" id="KW-0678">Repressor</keyword>
<name>A0A2N6T3D3_9CORY</name>
<dbReference type="PANTHER" id="PTHR33202">
    <property type="entry name" value="ZINC UPTAKE REGULATION PROTEIN"/>
    <property type="match status" value="1"/>
</dbReference>
<dbReference type="EMBL" id="PNHG01000016">
    <property type="protein sequence ID" value="PMC63782.1"/>
    <property type="molecule type" value="Genomic_DNA"/>
</dbReference>
<dbReference type="GO" id="GO:0045892">
    <property type="term" value="P:negative regulation of DNA-templated transcription"/>
    <property type="evidence" value="ECO:0007669"/>
    <property type="project" value="TreeGrafter"/>
</dbReference>
<dbReference type="InterPro" id="IPR043135">
    <property type="entry name" value="Fur_C"/>
</dbReference>
<evidence type="ECO:0000256" key="7">
    <source>
        <dbReference type="ARBA" id="ARBA00022833"/>
    </source>
</evidence>
<dbReference type="PANTHER" id="PTHR33202:SF2">
    <property type="entry name" value="FERRIC UPTAKE REGULATION PROTEIN"/>
    <property type="match status" value="1"/>
</dbReference>
<evidence type="ECO:0000256" key="11">
    <source>
        <dbReference type="PIRSR" id="PIRSR602481-1"/>
    </source>
</evidence>
<evidence type="ECO:0000256" key="3">
    <source>
        <dbReference type="ARBA" id="ARBA00011738"/>
    </source>
</evidence>
<feature type="region of interest" description="Disordered" evidence="13">
    <location>
        <begin position="1"/>
        <end position="20"/>
    </location>
</feature>
<evidence type="ECO:0000256" key="10">
    <source>
        <dbReference type="ARBA" id="ARBA00023163"/>
    </source>
</evidence>
<evidence type="ECO:0000256" key="9">
    <source>
        <dbReference type="ARBA" id="ARBA00023125"/>
    </source>
</evidence>
<accession>A0A2N6T3D3</accession>
<comment type="subunit">
    <text evidence="3">Homodimer.</text>
</comment>
<dbReference type="GO" id="GO:0008270">
    <property type="term" value="F:zinc ion binding"/>
    <property type="evidence" value="ECO:0007669"/>
    <property type="project" value="TreeGrafter"/>
</dbReference>
<keyword evidence="4" id="KW-0963">Cytoplasm</keyword>
<sequence length="148" mass="16270">MSRNAHSHRQAPAPKIGARNTRQRAAVVEVLQEIDRFASAQSIHQELTQRGQKVGLTTVYRTLQSLTEIGAVDALNSETGETLYRHCLSDLHHHHLVCTSCGRSEEIEGGPVEQWAKEMAASHGYTLSGHDAEIFGTCAACQQKPREA</sequence>
<organism evidence="14 15">
    <name type="scientific">Corynebacterium tuscaniense</name>
    <dbReference type="NCBI Taxonomy" id="302449"/>
    <lineage>
        <taxon>Bacteria</taxon>
        <taxon>Bacillati</taxon>
        <taxon>Actinomycetota</taxon>
        <taxon>Actinomycetes</taxon>
        <taxon>Mycobacteriales</taxon>
        <taxon>Corynebacteriaceae</taxon>
        <taxon>Corynebacterium</taxon>
    </lineage>
</organism>
<dbReference type="InterPro" id="IPR036390">
    <property type="entry name" value="WH_DNA-bd_sf"/>
</dbReference>
<feature type="binding site" evidence="12">
    <location>
        <position position="113"/>
    </location>
    <ligand>
        <name>Fe cation</name>
        <dbReference type="ChEBI" id="CHEBI:24875"/>
    </ligand>
</feature>
<evidence type="ECO:0000256" key="6">
    <source>
        <dbReference type="ARBA" id="ARBA00022723"/>
    </source>
</evidence>
<feature type="binding site" evidence="11">
    <location>
        <position position="101"/>
    </location>
    <ligand>
        <name>Zn(2+)</name>
        <dbReference type="ChEBI" id="CHEBI:29105"/>
    </ligand>
</feature>
<feature type="binding site" evidence="12">
    <location>
        <position position="130"/>
    </location>
    <ligand>
        <name>Fe cation</name>
        <dbReference type="ChEBI" id="CHEBI:24875"/>
    </ligand>
</feature>
<dbReference type="Gene3D" id="3.30.1490.190">
    <property type="match status" value="1"/>
</dbReference>
<evidence type="ECO:0000313" key="14">
    <source>
        <dbReference type="EMBL" id="PMC63782.1"/>
    </source>
</evidence>
<feature type="binding site" evidence="11">
    <location>
        <position position="141"/>
    </location>
    <ligand>
        <name>Zn(2+)</name>
        <dbReference type="ChEBI" id="CHEBI:29105"/>
    </ligand>
</feature>
<dbReference type="GO" id="GO:0000976">
    <property type="term" value="F:transcription cis-regulatory region binding"/>
    <property type="evidence" value="ECO:0007669"/>
    <property type="project" value="TreeGrafter"/>
</dbReference>
<proteinExistence type="inferred from homology"/>
<dbReference type="FunFam" id="1.10.10.10:FF:000459">
    <property type="entry name" value="Ferric uptake regulation protein"/>
    <property type="match status" value="1"/>
</dbReference>
<dbReference type="AlphaFoldDB" id="A0A2N6T3D3"/>
<keyword evidence="8" id="KW-0805">Transcription regulation</keyword>
<comment type="caution">
    <text evidence="14">The sequence shown here is derived from an EMBL/GenBank/DDBJ whole genome shotgun (WGS) entry which is preliminary data.</text>
</comment>
<comment type="cofactor">
    <cofactor evidence="11">
        <name>Zn(2+)</name>
        <dbReference type="ChEBI" id="CHEBI:29105"/>
    </cofactor>
    <text evidence="11">Binds 1 zinc ion per subunit.</text>
</comment>
<reference evidence="14 15" key="1">
    <citation type="submission" date="2017-09" db="EMBL/GenBank/DDBJ databases">
        <title>Bacterial strain isolated from the female urinary microbiota.</title>
        <authorList>
            <person name="Thomas-White K."/>
            <person name="Kumar N."/>
            <person name="Forster S."/>
            <person name="Putonti C."/>
            <person name="Lawley T."/>
            <person name="Wolfe A.J."/>
        </authorList>
    </citation>
    <scope>NUCLEOTIDE SEQUENCE [LARGE SCALE GENOMIC DNA]</scope>
    <source>
        <strain evidence="14 15">UMB0792</strain>
    </source>
</reference>
<dbReference type="CDD" id="cd07153">
    <property type="entry name" value="Fur_like"/>
    <property type="match status" value="1"/>
</dbReference>
<dbReference type="RefSeq" id="WP_102724361.1">
    <property type="nucleotide sequence ID" value="NZ_PNHG01000016.1"/>
</dbReference>
<protein>
    <submittedName>
        <fullName evidence="14">Transcriptional repressor</fullName>
    </submittedName>
</protein>
<keyword evidence="15" id="KW-1185">Reference proteome</keyword>
<dbReference type="InterPro" id="IPR036388">
    <property type="entry name" value="WH-like_DNA-bd_sf"/>
</dbReference>
<dbReference type="GO" id="GO:0003700">
    <property type="term" value="F:DNA-binding transcription factor activity"/>
    <property type="evidence" value="ECO:0007669"/>
    <property type="project" value="InterPro"/>
</dbReference>
<evidence type="ECO:0000313" key="15">
    <source>
        <dbReference type="Proteomes" id="UP000235836"/>
    </source>
</evidence>
<evidence type="ECO:0000256" key="13">
    <source>
        <dbReference type="SAM" id="MobiDB-lite"/>
    </source>
</evidence>
<evidence type="ECO:0000256" key="4">
    <source>
        <dbReference type="ARBA" id="ARBA00022490"/>
    </source>
</evidence>
<dbReference type="InterPro" id="IPR002481">
    <property type="entry name" value="FUR"/>
</dbReference>
<gene>
    <name evidence="14" type="ORF">CJ203_09215</name>
</gene>
<evidence type="ECO:0000256" key="2">
    <source>
        <dbReference type="ARBA" id="ARBA00007957"/>
    </source>
</evidence>
<dbReference type="Proteomes" id="UP000235836">
    <property type="component" value="Unassembled WGS sequence"/>
</dbReference>
<dbReference type="Gene3D" id="1.10.10.10">
    <property type="entry name" value="Winged helix-like DNA-binding domain superfamily/Winged helix DNA-binding domain"/>
    <property type="match status" value="1"/>
</dbReference>
<keyword evidence="12" id="KW-0408">Iron</keyword>